<dbReference type="InterPro" id="IPR001041">
    <property type="entry name" value="2Fe-2S_ferredoxin-type"/>
</dbReference>
<feature type="compositionally biased region" description="Basic and acidic residues" evidence="5">
    <location>
        <begin position="1"/>
        <end position="15"/>
    </location>
</feature>
<dbReference type="InterPro" id="IPR001055">
    <property type="entry name" value="Adrenodoxin-like"/>
</dbReference>
<evidence type="ECO:0000313" key="8">
    <source>
        <dbReference type="Proteomes" id="UP000324897"/>
    </source>
</evidence>
<comment type="caution">
    <text evidence="7">The sequence shown here is derived from an EMBL/GenBank/DDBJ whole genome shotgun (WGS) entry which is preliminary data.</text>
</comment>
<evidence type="ECO:0000256" key="1">
    <source>
        <dbReference type="ARBA" id="ARBA00022714"/>
    </source>
</evidence>
<feature type="compositionally biased region" description="Basic residues" evidence="5">
    <location>
        <begin position="17"/>
        <end position="26"/>
    </location>
</feature>
<keyword evidence="4" id="KW-0411">Iron-sulfur</keyword>
<reference evidence="7 8" key="1">
    <citation type="journal article" date="2019" name="Sci. Rep.">
        <title>A high-quality genome of Eragrostis curvula grass provides insights into Poaceae evolution and supports new strategies to enhance forage quality.</title>
        <authorList>
            <person name="Carballo J."/>
            <person name="Santos B.A.C.M."/>
            <person name="Zappacosta D."/>
            <person name="Garbus I."/>
            <person name="Selva J.P."/>
            <person name="Gallo C.A."/>
            <person name="Diaz A."/>
            <person name="Albertini E."/>
            <person name="Caccamo M."/>
            <person name="Echenique V."/>
        </authorList>
    </citation>
    <scope>NUCLEOTIDE SEQUENCE [LARGE SCALE GENOMIC DNA]</scope>
    <source>
        <strain evidence="8">cv. Victoria</strain>
        <tissue evidence="7">Leaf</tissue>
    </source>
</reference>
<accession>A0A5J9VTY1</accession>
<dbReference type="EMBL" id="RWGY01000007">
    <property type="protein sequence ID" value="TVU39086.1"/>
    <property type="molecule type" value="Genomic_DNA"/>
</dbReference>
<evidence type="ECO:0000256" key="2">
    <source>
        <dbReference type="ARBA" id="ARBA00022723"/>
    </source>
</evidence>
<evidence type="ECO:0000256" key="4">
    <source>
        <dbReference type="ARBA" id="ARBA00023014"/>
    </source>
</evidence>
<dbReference type="Gramene" id="TVU39086">
    <property type="protein sequence ID" value="TVU39086"/>
    <property type="gene ID" value="EJB05_12489"/>
</dbReference>
<dbReference type="GO" id="GO:0051537">
    <property type="term" value="F:2 iron, 2 sulfur cluster binding"/>
    <property type="evidence" value="ECO:0007669"/>
    <property type="project" value="UniProtKB-KW"/>
</dbReference>
<dbReference type="OrthoDB" id="5987010at2759"/>
<gene>
    <name evidence="7" type="ORF">EJB05_12489</name>
</gene>
<name>A0A5J9VTY1_9POAL</name>
<dbReference type="GO" id="GO:0046872">
    <property type="term" value="F:metal ion binding"/>
    <property type="evidence" value="ECO:0007669"/>
    <property type="project" value="UniProtKB-KW"/>
</dbReference>
<dbReference type="GO" id="GO:0140647">
    <property type="term" value="P:P450-containing electron transport chain"/>
    <property type="evidence" value="ECO:0007669"/>
    <property type="project" value="InterPro"/>
</dbReference>
<proteinExistence type="predicted"/>
<evidence type="ECO:0000256" key="5">
    <source>
        <dbReference type="SAM" id="MobiDB-lite"/>
    </source>
</evidence>
<dbReference type="GO" id="GO:0010598">
    <property type="term" value="C:NAD(P)H dehydrogenase complex (plastoquinone)"/>
    <property type="evidence" value="ECO:0007669"/>
    <property type="project" value="EnsemblPlants"/>
</dbReference>
<dbReference type="Gene3D" id="3.10.20.30">
    <property type="match status" value="1"/>
</dbReference>
<feature type="domain" description="2Fe-2S ferredoxin-type" evidence="6">
    <location>
        <begin position="170"/>
        <end position="218"/>
    </location>
</feature>
<dbReference type="InterPro" id="IPR012675">
    <property type="entry name" value="Beta-grasp_dom_sf"/>
</dbReference>
<feature type="non-terminal residue" evidence="7">
    <location>
        <position position="1"/>
    </location>
</feature>
<protein>
    <recommendedName>
        <fullName evidence="6">2Fe-2S ferredoxin-type domain-containing protein</fullName>
    </recommendedName>
</protein>
<keyword evidence="3" id="KW-0408">Iron</keyword>
<evidence type="ECO:0000259" key="6">
    <source>
        <dbReference type="Pfam" id="PF00111"/>
    </source>
</evidence>
<evidence type="ECO:0000313" key="7">
    <source>
        <dbReference type="EMBL" id="TVU39086.1"/>
    </source>
</evidence>
<dbReference type="SUPFAM" id="SSF54292">
    <property type="entry name" value="2Fe-2S ferredoxin-like"/>
    <property type="match status" value="1"/>
</dbReference>
<dbReference type="Pfam" id="PF00111">
    <property type="entry name" value="Fer2"/>
    <property type="match status" value="1"/>
</dbReference>
<dbReference type="GO" id="GO:0009535">
    <property type="term" value="C:chloroplast thylakoid membrane"/>
    <property type="evidence" value="ECO:0007669"/>
    <property type="project" value="EnsemblPlants"/>
</dbReference>
<keyword evidence="2" id="KW-0479">Metal-binding</keyword>
<evidence type="ECO:0000256" key="3">
    <source>
        <dbReference type="ARBA" id="ARBA00023004"/>
    </source>
</evidence>
<feature type="compositionally biased region" description="Low complexity" evidence="5">
    <location>
        <begin position="58"/>
        <end position="84"/>
    </location>
</feature>
<dbReference type="PANTHER" id="PTHR23426:SF27">
    <property type="entry name" value="PHOTOSYNTHETIC NDH SUBUNIT OF SUBCOMPLEX B 3, CHLOROPLASTIC"/>
    <property type="match status" value="1"/>
</dbReference>
<dbReference type="PANTHER" id="PTHR23426">
    <property type="entry name" value="FERREDOXIN/ADRENODOXIN"/>
    <property type="match status" value="1"/>
</dbReference>
<sequence>MRNVGNKDRHTDTQGRARARPLRHRNPGNTPHLHAGPKTLPENGSSRAVQRSARRLVAALAPSTHSSSSKKQSCSARPPQPRQQRGGRLRVRAVEVGKPGGEPSAAAPEEVVEPGIDFAFVAVSFSLDPRLLPDGSPDVHYRTACGGQKLRDIMIDGYIDLYGPYDQVLLNCAGGGVCGTCIVEVVAGKEMLSPKTDVEKEVLKKKPKTWRLACQATVGNPDSTGQMIIQQLPEWKLHEWDKSIS</sequence>
<keyword evidence="8" id="KW-1185">Reference proteome</keyword>
<feature type="region of interest" description="Disordered" evidence="5">
    <location>
        <begin position="1"/>
        <end position="90"/>
    </location>
</feature>
<dbReference type="AlphaFoldDB" id="A0A5J9VTY1"/>
<organism evidence="7 8">
    <name type="scientific">Eragrostis curvula</name>
    <name type="common">weeping love grass</name>
    <dbReference type="NCBI Taxonomy" id="38414"/>
    <lineage>
        <taxon>Eukaryota</taxon>
        <taxon>Viridiplantae</taxon>
        <taxon>Streptophyta</taxon>
        <taxon>Embryophyta</taxon>
        <taxon>Tracheophyta</taxon>
        <taxon>Spermatophyta</taxon>
        <taxon>Magnoliopsida</taxon>
        <taxon>Liliopsida</taxon>
        <taxon>Poales</taxon>
        <taxon>Poaceae</taxon>
        <taxon>PACMAD clade</taxon>
        <taxon>Chloridoideae</taxon>
        <taxon>Eragrostideae</taxon>
        <taxon>Eragrostidinae</taxon>
        <taxon>Eragrostis</taxon>
    </lineage>
</organism>
<dbReference type="Proteomes" id="UP000324897">
    <property type="component" value="Chromosome 4"/>
</dbReference>
<dbReference type="GO" id="GO:0009055">
    <property type="term" value="F:electron transfer activity"/>
    <property type="evidence" value="ECO:0007669"/>
    <property type="project" value="TreeGrafter"/>
</dbReference>
<dbReference type="GO" id="GO:0009773">
    <property type="term" value="P:photosynthetic electron transport in photosystem I"/>
    <property type="evidence" value="ECO:0007669"/>
    <property type="project" value="EnsemblPlants"/>
</dbReference>
<dbReference type="CDD" id="cd00207">
    <property type="entry name" value="fer2"/>
    <property type="match status" value="1"/>
</dbReference>
<keyword evidence="1" id="KW-0001">2Fe-2S</keyword>
<dbReference type="InterPro" id="IPR036010">
    <property type="entry name" value="2Fe-2S_ferredoxin-like_sf"/>
</dbReference>